<dbReference type="KEGG" id="ffu:CLAFUR5_04400"/>
<feature type="transmembrane region" description="Helical" evidence="6">
    <location>
        <begin position="440"/>
        <end position="464"/>
    </location>
</feature>
<feature type="compositionally biased region" description="Low complexity" evidence="5">
    <location>
        <begin position="74"/>
        <end position="84"/>
    </location>
</feature>
<dbReference type="Pfam" id="PF07690">
    <property type="entry name" value="MFS_1"/>
    <property type="match status" value="1"/>
</dbReference>
<dbReference type="GeneID" id="71984278"/>
<reference evidence="8" key="2">
    <citation type="journal article" date="2022" name="Microb. Genom.">
        <title>A chromosome-scale genome assembly of the tomato pathogen Cladosporium fulvum reveals a compartmentalized genome architecture and the presence of a dispensable chromosome.</title>
        <authorList>
            <person name="Zaccaron A.Z."/>
            <person name="Chen L.H."/>
            <person name="Samaras A."/>
            <person name="Stergiopoulos I."/>
        </authorList>
    </citation>
    <scope>NUCLEOTIDE SEQUENCE</scope>
    <source>
        <strain evidence="8">Race5_Kim</strain>
    </source>
</reference>
<feature type="transmembrane region" description="Helical" evidence="6">
    <location>
        <begin position="586"/>
        <end position="606"/>
    </location>
</feature>
<feature type="transmembrane region" description="Helical" evidence="6">
    <location>
        <begin position="312"/>
        <end position="331"/>
    </location>
</feature>
<comment type="subcellular location">
    <subcellularLocation>
        <location evidence="1">Membrane</location>
        <topology evidence="1">Multi-pass membrane protein</topology>
    </subcellularLocation>
</comment>
<keyword evidence="4 6" id="KW-0472">Membrane</keyword>
<dbReference type="GO" id="GO:0015203">
    <property type="term" value="F:polyamine transmembrane transporter activity"/>
    <property type="evidence" value="ECO:0007669"/>
    <property type="project" value="TreeGrafter"/>
</dbReference>
<keyword evidence="9" id="KW-1185">Reference proteome</keyword>
<evidence type="ECO:0000256" key="5">
    <source>
        <dbReference type="SAM" id="MobiDB-lite"/>
    </source>
</evidence>
<feature type="domain" description="Major facilitator superfamily (MFS) profile" evidence="7">
    <location>
        <begin position="157"/>
        <end position="610"/>
    </location>
</feature>
<feature type="transmembrane region" description="Helical" evidence="6">
    <location>
        <begin position="396"/>
        <end position="420"/>
    </location>
</feature>
<feature type="transmembrane region" description="Helical" evidence="6">
    <location>
        <begin position="155"/>
        <end position="180"/>
    </location>
</feature>
<dbReference type="CDD" id="cd17323">
    <property type="entry name" value="MFS_Tpo1_MDR_like"/>
    <property type="match status" value="1"/>
</dbReference>
<feature type="region of interest" description="Disordered" evidence="5">
    <location>
        <begin position="1"/>
        <end position="122"/>
    </location>
</feature>
<feature type="transmembrane region" description="Helical" evidence="6">
    <location>
        <begin position="520"/>
        <end position="541"/>
    </location>
</feature>
<feature type="transmembrane region" description="Helical" evidence="6">
    <location>
        <begin position="496"/>
        <end position="514"/>
    </location>
</feature>
<dbReference type="SUPFAM" id="SSF103473">
    <property type="entry name" value="MFS general substrate transporter"/>
    <property type="match status" value="1"/>
</dbReference>
<dbReference type="PANTHER" id="PTHR23502:SF5">
    <property type="entry name" value="QUINIDINE RESISTANCE PROTEIN 3"/>
    <property type="match status" value="1"/>
</dbReference>
<evidence type="ECO:0000313" key="8">
    <source>
        <dbReference type="EMBL" id="UJO16394.1"/>
    </source>
</evidence>
<proteinExistence type="predicted"/>
<dbReference type="PANTHER" id="PTHR23502">
    <property type="entry name" value="MAJOR FACILITATOR SUPERFAMILY"/>
    <property type="match status" value="1"/>
</dbReference>
<feature type="transmembrane region" description="Helical" evidence="6">
    <location>
        <begin position="223"/>
        <end position="249"/>
    </location>
</feature>
<evidence type="ECO:0000256" key="6">
    <source>
        <dbReference type="SAM" id="Phobius"/>
    </source>
</evidence>
<dbReference type="RefSeq" id="XP_047760760.1">
    <property type="nucleotide sequence ID" value="XM_047903548.1"/>
</dbReference>
<feature type="compositionally biased region" description="Polar residues" evidence="5">
    <location>
        <begin position="47"/>
        <end position="58"/>
    </location>
</feature>
<dbReference type="OrthoDB" id="3936150at2759"/>
<keyword evidence="2 6" id="KW-0812">Transmembrane</keyword>
<evidence type="ECO:0000256" key="3">
    <source>
        <dbReference type="ARBA" id="ARBA00022989"/>
    </source>
</evidence>
<dbReference type="InterPro" id="IPR036259">
    <property type="entry name" value="MFS_trans_sf"/>
</dbReference>
<dbReference type="GO" id="GO:0010509">
    <property type="term" value="P:intracellular polyamine homeostasis"/>
    <property type="evidence" value="ECO:0007669"/>
    <property type="project" value="TreeGrafter"/>
</dbReference>
<dbReference type="Gene3D" id="1.20.1250.20">
    <property type="entry name" value="MFS general substrate transporter like domains"/>
    <property type="match status" value="1"/>
</dbReference>
<reference evidence="8" key="1">
    <citation type="submission" date="2021-12" db="EMBL/GenBank/DDBJ databases">
        <authorList>
            <person name="Zaccaron A."/>
            <person name="Stergiopoulos I."/>
        </authorList>
    </citation>
    <scope>NUCLEOTIDE SEQUENCE</scope>
    <source>
        <strain evidence="8">Race5_Kim</strain>
    </source>
</reference>
<dbReference type="GO" id="GO:0005886">
    <property type="term" value="C:plasma membrane"/>
    <property type="evidence" value="ECO:0007669"/>
    <property type="project" value="TreeGrafter"/>
</dbReference>
<accession>A0A9Q8P7R4</accession>
<evidence type="ECO:0000256" key="2">
    <source>
        <dbReference type="ARBA" id="ARBA00022692"/>
    </source>
</evidence>
<evidence type="ECO:0000313" key="9">
    <source>
        <dbReference type="Proteomes" id="UP000756132"/>
    </source>
</evidence>
<dbReference type="InterPro" id="IPR011701">
    <property type="entry name" value="MFS"/>
</dbReference>
<gene>
    <name evidence="8" type="ORF">CLAFUR5_04400</name>
</gene>
<keyword evidence="3 6" id="KW-1133">Transmembrane helix</keyword>
<protein>
    <submittedName>
        <fullName evidence="8">MFS transporter OpS2</fullName>
    </submittedName>
</protein>
<dbReference type="AlphaFoldDB" id="A0A9Q8P7R4"/>
<feature type="compositionally biased region" description="Basic and acidic residues" evidence="5">
    <location>
        <begin position="59"/>
        <end position="73"/>
    </location>
</feature>
<feature type="transmembrane region" description="Helical" evidence="6">
    <location>
        <begin position="285"/>
        <end position="306"/>
    </location>
</feature>
<dbReference type="InterPro" id="IPR020846">
    <property type="entry name" value="MFS_dom"/>
</dbReference>
<dbReference type="Proteomes" id="UP000756132">
    <property type="component" value="Chromosome 4"/>
</dbReference>
<name>A0A9Q8P7R4_PASFU</name>
<sequence length="627" mass="68971">MAIDQEEGVETGSVEKDLDRTDPDSPSDAESPLPSRTHTAITKEPDITTTAAPPSNTEDILKLPHRGRQESHATRATSHSSRSSQDSQRTVSENHYDHQIPPHHTRSRSCAQSSAPSVRPTAIKVPKSERRGLLARFCVIDEVTNAWDYTKRMKWIVTAIVALAGAAAPMGSSIVLPALIDIAADFNSTATIVNLSVAMYMLSMSIFPLWWSSFSETLGRRTIYVVSFFLFLVFNILGAVSTSIGMFVVMRVLSGGAAASVQAVGAGTIADVWETKERGRAMGMFYLGPLCGPLLSPILGGVLAQTLGWRSAQWFLAIFAGLLWIFVVLCLPETLRKRRSLAAEAEQQAAMAEEVFDEKGNPRPTLNRTTTTQSVHIKTKKYLVMARRVFIDPLRIVLYLQFPAVAILVLYASVAFGALYILNVSVQQTFSAAPYHYGSIIVGCLYIPNSAGYFLSSVFGGRWVDRIMHREARKAGRYDEKGRLQFIPEDRMKENAWLGAIVFPCALFAYGWFAEKGINVAAPLVANFFFGIGSMLIFALVTTMLTEFMPRKASSGIALNNFVRNIFSCVGSVVTEPLIVAIGNRWLFLGLGVVAIVAGCLTIWAMKRFGPQWRISMDKRIEKAMGD</sequence>
<dbReference type="PROSITE" id="PS50850">
    <property type="entry name" value="MFS"/>
    <property type="match status" value="1"/>
</dbReference>
<feature type="compositionally biased region" description="Basic and acidic residues" evidence="5">
    <location>
        <begin position="13"/>
        <end position="23"/>
    </location>
</feature>
<feature type="transmembrane region" description="Helical" evidence="6">
    <location>
        <begin position="562"/>
        <end position="580"/>
    </location>
</feature>
<evidence type="ECO:0000259" key="7">
    <source>
        <dbReference type="PROSITE" id="PS50850"/>
    </source>
</evidence>
<dbReference type="Gene3D" id="1.20.1720.10">
    <property type="entry name" value="Multidrug resistance protein D"/>
    <property type="match status" value="1"/>
</dbReference>
<dbReference type="EMBL" id="CP090166">
    <property type="protein sequence ID" value="UJO16394.1"/>
    <property type="molecule type" value="Genomic_DNA"/>
</dbReference>
<evidence type="ECO:0000256" key="1">
    <source>
        <dbReference type="ARBA" id="ARBA00004141"/>
    </source>
</evidence>
<feature type="transmembrane region" description="Helical" evidence="6">
    <location>
        <begin position="255"/>
        <end position="273"/>
    </location>
</feature>
<organism evidence="8 9">
    <name type="scientific">Passalora fulva</name>
    <name type="common">Tomato leaf mold</name>
    <name type="synonym">Cladosporium fulvum</name>
    <dbReference type="NCBI Taxonomy" id="5499"/>
    <lineage>
        <taxon>Eukaryota</taxon>
        <taxon>Fungi</taxon>
        <taxon>Dikarya</taxon>
        <taxon>Ascomycota</taxon>
        <taxon>Pezizomycotina</taxon>
        <taxon>Dothideomycetes</taxon>
        <taxon>Dothideomycetidae</taxon>
        <taxon>Mycosphaerellales</taxon>
        <taxon>Mycosphaerellaceae</taxon>
        <taxon>Fulvia</taxon>
    </lineage>
</organism>
<feature type="transmembrane region" description="Helical" evidence="6">
    <location>
        <begin position="192"/>
        <end position="211"/>
    </location>
</feature>
<evidence type="ECO:0000256" key="4">
    <source>
        <dbReference type="ARBA" id="ARBA00023136"/>
    </source>
</evidence>